<feature type="domain" description="Methyltransferase FkbM" evidence="1">
    <location>
        <begin position="59"/>
        <end position="221"/>
    </location>
</feature>
<evidence type="ECO:0000259" key="1">
    <source>
        <dbReference type="Pfam" id="PF05050"/>
    </source>
</evidence>
<dbReference type="NCBIfam" id="TIGR01444">
    <property type="entry name" value="fkbM_fam"/>
    <property type="match status" value="1"/>
</dbReference>
<dbReference type="RefSeq" id="WP_313325532.1">
    <property type="nucleotide sequence ID" value="NZ_CP134878.1"/>
</dbReference>
<dbReference type="GO" id="GO:0008168">
    <property type="term" value="F:methyltransferase activity"/>
    <property type="evidence" value="ECO:0007669"/>
    <property type="project" value="UniProtKB-KW"/>
</dbReference>
<evidence type="ECO:0000313" key="2">
    <source>
        <dbReference type="EMBL" id="WNM20245.1"/>
    </source>
</evidence>
<dbReference type="EMBL" id="CP134878">
    <property type="protein sequence ID" value="WNM20245.1"/>
    <property type="molecule type" value="Genomic_DNA"/>
</dbReference>
<keyword evidence="4" id="KW-1185">Reference proteome</keyword>
<dbReference type="Pfam" id="PF05050">
    <property type="entry name" value="Methyltransf_21"/>
    <property type="match status" value="1"/>
</dbReference>
<dbReference type="InterPro" id="IPR052514">
    <property type="entry name" value="SAM-dependent_MTase"/>
</dbReference>
<evidence type="ECO:0000313" key="4">
    <source>
        <dbReference type="Proteomes" id="UP001304515"/>
    </source>
</evidence>
<accession>A0AA96F552</accession>
<evidence type="ECO:0000313" key="3">
    <source>
        <dbReference type="EMBL" id="WNM21635.1"/>
    </source>
</evidence>
<dbReference type="Proteomes" id="UP001304515">
    <property type="component" value="Chromosome"/>
</dbReference>
<keyword evidence="2" id="KW-0489">Methyltransferase</keyword>
<dbReference type="GO" id="GO:0032259">
    <property type="term" value="P:methylation"/>
    <property type="evidence" value="ECO:0007669"/>
    <property type="project" value="UniProtKB-KW"/>
</dbReference>
<proteinExistence type="predicted"/>
<dbReference type="PANTHER" id="PTHR34203">
    <property type="entry name" value="METHYLTRANSFERASE, FKBM FAMILY PROTEIN"/>
    <property type="match status" value="1"/>
</dbReference>
<dbReference type="KEGG" id="fcj:RN605_13245"/>
<reference evidence="2 4" key="1">
    <citation type="submission" date="2023-09" db="EMBL/GenBank/DDBJ databases">
        <title>Flavobacterium sp. a novel bacteria isolate from Pepper rhizosphere.</title>
        <authorList>
            <person name="Peng Y."/>
            <person name="Lee J."/>
        </authorList>
    </citation>
    <scope>NUCLEOTIDE SEQUENCE</scope>
    <source>
        <strain evidence="2">PMR2A8</strain>
        <strain evidence="3 4">PMTSA4</strain>
    </source>
</reference>
<dbReference type="InterPro" id="IPR006342">
    <property type="entry name" value="FkbM_mtfrase"/>
</dbReference>
<accession>A0AA96F0B2</accession>
<sequence>MKKRARKLYFRISKPIFNKLGYQRKTLSFHQILDGKNLLLQTLFTNIKSMGFFPNHIVDIGANHGTWTREVLTYFPDAQYTLLEPQERLKASLQDLLDSNSKITFHPVGAGSENGSFKFTIVDRDDSCSFRYSEKEAIENGFEQYDVQVVTLNELIKSNGLPIPDIIKIDAEGLDIEVLKGANDFFGKTEMFMVEAGIVNKSFDNSFLKLINYMDENGYRLFEITDLNRPFELNVLWLVELAFVKKNGIIDSYQISF</sequence>
<dbReference type="AlphaFoldDB" id="A0AA96F0B2"/>
<dbReference type="SUPFAM" id="SSF53335">
    <property type="entry name" value="S-adenosyl-L-methionine-dependent methyltransferases"/>
    <property type="match status" value="1"/>
</dbReference>
<name>A0AA96F0B2_9FLAO</name>
<dbReference type="InterPro" id="IPR029063">
    <property type="entry name" value="SAM-dependent_MTases_sf"/>
</dbReference>
<dbReference type="EMBL" id="CP134890">
    <property type="protein sequence ID" value="WNM21635.1"/>
    <property type="molecule type" value="Genomic_DNA"/>
</dbReference>
<dbReference type="Gene3D" id="3.40.50.150">
    <property type="entry name" value="Vaccinia Virus protein VP39"/>
    <property type="match status" value="1"/>
</dbReference>
<protein>
    <submittedName>
        <fullName evidence="2">FkbM family methyltransferase</fullName>
    </submittedName>
</protein>
<organism evidence="2">
    <name type="scientific">Flavobacterium capsici</name>
    <dbReference type="NCBI Taxonomy" id="3075618"/>
    <lineage>
        <taxon>Bacteria</taxon>
        <taxon>Pseudomonadati</taxon>
        <taxon>Bacteroidota</taxon>
        <taxon>Flavobacteriia</taxon>
        <taxon>Flavobacteriales</taxon>
        <taxon>Flavobacteriaceae</taxon>
        <taxon>Flavobacterium</taxon>
    </lineage>
</organism>
<keyword evidence="2" id="KW-0808">Transferase</keyword>
<dbReference type="PANTHER" id="PTHR34203:SF15">
    <property type="entry name" value="SLL1173 PROTEIN"/>
    <property type="match status" value="1"/>
</dbReference>
<gene>
    <name evidence="3" type="ORF">RN605_13245</name>
    <name evidence="2" type="ORF">RN608_06075</name>
</gene>